<dbReference type="InterPro" id="IPR017871">
    <property type="entry name" value="ABC_transporter-like_CS"/>
</dbReference>
<keyword evidence="5 8" id="KW-0067">ATP-binding</keyword>
<evidence type="ECO:0000256" key="6">
    <source>
        <dbReference type="ARBA" id="ARBA00022970"/>
    </source>
</evidence>
<dbReference type="Pfam" id="PF00005">
    <property type="entry name" value="ABC_tran"/>
    <property type="match status" value="1"/>
</dbReference>
<dbReference type="Gene3D" id="3.40.50.300">
    <property type="entry name" value="P-loop containing nucleotide triphosphate hydrolases"/>
    <property type="match status" value="1"/>
</dbReference>
<evidence type="ECO:0000313" key="8">
    <source>
        <dbReference type="EMBL" id="RDI28693.1"/>
    </source>
</evidence>
<dbReference type="GO" id="GO:0015807">
    <property type="term" value="P:L-amino acid transport"/>
    <property type="evidence" value="ECO:0007669"/>
    <property type="project" value="TreeGrafter"/>
</dbReference>
<proteinExistence type="inferred from homology"/>
<dbReference type="InterPro" id="IPR003593">
    <property type="entry name" value="AAA+_ATPase"/>
</dbReference>
<accession>A0A370FN57</accession>
<sequence>MSAGIAIASTTLPLHAGLPMGPGAEPAEDVLQLLNVESAYGPIKAIRGVSLKVRRGEIATVLGSNGAGKTTILKTISGIIDPRKGTVHFKGRDITARDPAFIVQQGLSHVPEGREVFPLLSVRDNLLMGAYTRRDRDGVARDLETVFGYFPILRERAAQDAGLLSGGQQQMLAISRALMAAPELILLDEPSLGLSPKLTKEIFEIVVRINRERGTTLLVVEQNANMALNAADYGYVLENGRIVMEDSCERLREKEDIKEFYLGMQETGARGERRWKKKKTWR</sequence>
<feature type="domain" description="ABC transporter" evidence="7">
    <location>
        <begin position="31"/>
        <end position="264"/>
    </location>
</feature>
<dbReference type="PIRSF" id="PIRSF039137">
    <property type="entry name" value="ABC_branched_ATPase"/>
    <property type="match status" value="1"/>
</dbReference>
<dbReference type="CDD" id="cd03224">
    <property type="entry name" value="ABC_TM1139_LivF_branched"/>
    <property type="match status" value="1"/>
</dbReference>
<evidence type="ECO:0000256" key="5">
    <source>
        <dbReference type="ARBA" id="ARBA00022840"/>
    </source>
</evidence>
<dbReference type="InterPro" id="IPR027417">
    <property type="entry name" value="P-loop_NTPase"/>
</dbReference>
<dbReference type="GO" id="GO:0016887">
    <property type="term" value="F:ATP hydrolysis activity"/>
    <property type="evidence" value="ECO:0007669"/>
    <property type="project" value="InterPro"/>
</dbReference>
<dbReference type="GO" id="GO:0015658">
    <property type="term" value="F:branched-chain amino acid transmembrane transporter activity"/>
    <property type="evidence" value="ECO:0007669"/>
    <property type="project" value="InterPro"/>
</dbReference>
<dbReference type="InterPro" id="IPR030660">
    <property type="entry name" value="ABC_branched_ATPase_LivF/BraG"/>
</dbReference>
<keyword evidence="4" id="KW-0547">Nucleotide-binding</keyword>
<keyword evidence="3" id="KW-0472">Membrane</keyword>
<evidence type="ECO:0000256" key="4">
    <source>
        <dbReference type="ARBA" id="ARBA00022741"/>
    </source>
</evidence>
<dbReference type="PROSITE" id="PS50893">
    <property type="entry name" value="ABC_TRANSPORTER_2"/>
    <property type="match status" value="1"/>
</dbReference>
<comment type="caution">
    <text evidence="8">The sequence shown here is derived from an EMBL/GenBank/DDBJ whole genome shotgun (WGS) entry which is preliminary data.</text>
</comment>
<keyword evidence="9" id="KW-1185">Reference proteome</keyword>
<dbReference type="SUPFAM" id="SSF52540">
    <property type="entry name" value="P-loop containing nucleoside triphosphate hydrolases"/>
    <property type="match status" value="1"/>
</dbReference>
<evidence type="ECO:0000256" key="3">
    <source>
        <dbReference type="ARBA" id="ARBA00022475"/>
    </source>
</evidence>
<dbReference type="PANTHER" id="PTHR43820">
    <property type="entry name" value="HIGH-AFFINITY BRANCHED-CHAIN AMINO ACID TRANSPORT ATP-BINDING PROTEIN LIVF"/>
    <property type="match status" value="1"/>
</dbReference>
<dbReference type="InterPro" id="IPR003439">
    <property type="entry name" value="ABC_transporter-like_ATP-bd"/>
</dbReference>
<evidence type="ECO:0000256" key="2">
    <source>
        <dbReference type="ARBA" id="ARBA00022448"/>
    </source>
</evidence>
<dbReference type="GO" id="GO:0005524">
    <property type="term" value="F:ATP binding"/>
    <property type="evidence" value="ECO:0007669"/>
    <property type="project" value="UniProtKB-KW"/>
</dbReference>
<evidence type="ECO:0000313" key="9">
    <source>
        <dbReference type="Proteomes" id="UP000255265"/>
    </source>
</evidence>
<evidence type="ECO:0000256" key="1">
    <source>
        <dbReference type="ARBA" id="ARBA00005417"/>
    </source>
</evidence>
<keyword evidence="6" id="KW-0029">Amino-acid transport</keyword>
<dbReference type="PROSITE" id="PS00211">
    <property type="entry name" value="ABC_TRANSPORTER_1"/>
    <property type="match status" value="1"/>
</dbReference>
<dbReference type="EMBL" id="QQAV01000001">
    <property type="protein sequence ID" value="RDI28693.1"/>
    <property type="molecule type" value="Genomic_DNA"/>
</dbReference>
<evidence type="ECO:0000259" key="7">
    <source>
        <dbReference type="PROSITE" id="PS50893"/>
    </source>
</evidence>
<organism evidence="8 9">
    <name type="scientific">Pseudacidovorax intermedius</name>
    <dbReference type="NCBI Taxonomy" id="433924"/>
    <lineage>
        <taxon>Bacteria</taxon>
        <taxon>Pseudomonadati</taxon>
        <taxon>Pseudomonadota</taxon>
        <taxon>Betaproteobacteria</taxon>
        <taxon>Burkholderiales</taxon>
        <taxon>Comamonadaceae</taxon>
        <taxon>Pseudacidovorax</taxon>
    </lineage>
</organism>
<protein>
    <submittedName>
        <fullName evidence="8">Amino acid/amide ABC transporter ATP-binding protein 2 (HAAT family)</fullName>
    </submittedName>
</protein>
<gene>
    <name evidence="8" type="ORF">DFR41_101449</name>
</gene>
<keyword evidence="3" id="KW-1003">Cell membrane</keyword>
<dbReference type="InterPro" id="IPR052156">
    <property type="entry name" value="BCAA_Transport_ATP-bd_LivF"/>
</dbReference>
<comment type="similarity">
    <text evidence="1">Belongs to the ABC transporter superfamily.</text>
</comment>
<name>A0A370FN57_9BURK</name>
<dbReference type="SMART" id="SM00382">
    <property type="entry name" value="AAA"/>
    <property type="match status" value="1"/>
</dbReference>
<keyword evidence="2" id="KW-0813">Transport</keyword>
<reference evidence="8 9" key="1">
    <citation type="submission" date="2018-07" db="EMBL/GenBank/DDBJ databases">
        <title>Genomic Encyclopedia of Type Strains, Phase IV (KMG-IV): sequencing the most valuable type-strain genomes for metagenomic binning, comparative biology and taxonomic classification.</title>
        <authorList>
            <person name="Goeker M."/>
        </authorList>
    </citation>
    <scope>NUCLEOTIDE SEQUENCE [LARGE SCALE GENOMIC DNA]</scope>
    <source>
        <strain evidence="8 9">DSM 21352</strain>
    </source>
</reference>
<dbReference type="PANTHER" id="PTHR43820:SF8">
    <property type="entry name" value="ABC TRANSPORTER SUBSTRATE-BINDING PROTEIN"/>
    <property type="match status" value="1"/>
</dbReference>
<dbReference type="AlphaFoldDB" id="A0A370FN57"/>
<dbReference type="Proteomes" id="UP000255265">
    <property type="component" value="Unassembled WGS sequence"/>
</dbReference>
<dbReference type="STRING" id="433924.NS331_16325"/>